<accession>A0A0H1BAK5</accession>
<protein>
    <submittedName>
        <fullName evidence="1">Uncharacterized protein</fullName>
    </submittedName>
</protein>
<reference evidence="2" key="1">
    <citation type="journal article" date="2015" name="PLoS Genet.">
        <title>The dynamic genome and transcriptome of the human fungal pathogen Blastomyces and close relative Emmonsia.</title>
        <authorList>
            <person name="Munoz J.F."/>
            <person name="Gauthier G.M."/>
            <person name="Desjardins C.A."/>
            <person name="Gallo J.E."/>
            <person name="Holder J."/>
            <person name="Sullivan T.D."/>
            <person name="Marty A.J."/>
            <person name="Carmen J.C."/>
            <person name="Chen Z."/>
            <person name="Ding L."/>
            <person name="Gujja S."/>
            <person name="Magrini V."/>
            <person name="Misas E."/>
            <person name="Mitreva M."/>
            <person name="Priest M."/>
            <person name="Saif S."/>
            <person name="Whiston E.A."/>
            <person name="Young S."/>
            <person name="Zeng Q."/>
            <person name="Goldman W.E."/>
            <person name="Mardis E.R."/>
            <person name="Taylor J.W."/>
            <person name="McEwen J.G."/>
            <person name="Clay O.K."/>
            <person name="Klein B.S."/>
            <person name="Cuomo C.A."/>
        </authorList>
    </citation>
    <scope>NUCLEOTIDE SEQUENCE [LARGE SCALE GENOMIC DNA]</scope>
    <source>
        <strain evidence="2">UAMH 139</strain>
    </source>
</reference>
<evidence type="ECO:0000313" key="2">
    <source>
        <dbReference type="Proteomes" id="UP000053573"/>
    </source>
</evidence>
<gene>
    <name evidence="1" type="ORF">EMPG_16500</name>
</gene>
<evidence type="ECO:0000313" key="1">
    <source>
        <dbReference type="EMBL" id="KLJ08052.1"/>
    </source>
</evidence>
<keyword evidence="2" id="KW-1185">Reference proteome</keyword>
<feature type="non-terminal residue" evidence="1">
    <location>
        <position position="1"/>
    </location>
</feature>
<name>A0A0H1BAK5_9EURO</name>
<organism evidence="1 2">
    <name type="scientific">Blastomyces silverae</name>
    <dbReference type="NCBI Taxonomy" id="2060906"/>
    <lineage>
        <taxon>Eukaryota</taxon>
        <taxon>Fungi</taxon>
        <taxon>Dikarya</taxon>
        <taxon>Ascomycota</taxon>
        <taxon>Pezizomycotina</taxon>
        <taxon>Eurotiomycetes</taxon>
        <taxon>Eurotiomycetidae</taxon>
        <taxon>Onygenales</taxon>
        <taxon>Ajellomycetaceae</taxon>
        <taxon>Blastomyces</taxon>
    </lineage>
</organism>
<feature type="non-terminal residue" evidence="1">
    <location>
        <position position="101"/>
    </location>
</feature>
<comment type="caution">
    <text evidence="1">The sequence shown here is derived from an EMBL/GenBank/DDBJ whole genome shotgun (WGS) entry which is preliminary data.</text>
</comment>
<dbReference type="Proteomes" id="UP000053573">
    <property type="component" value="Unassembled WGS sequence"/>
</dbReference>
<dbReference type="AlphaFoldDB" id="A0A0H1BAK5"/>
<proteinExistence type="predicted"/>
<sequence length="101" mass="11073">FILGLPFSFASAETSFQRYLPACLVSSQPFSAYMMLLPANTDAGVSTLPLLPLLLPLLEVEHIHGSDRDGKIISSVATSLPWPDFTLHACLAVYAWTRMYA</sequence>
<dbReference type="EMBL" id="LDEV01002677">
    <property type="protein sequence ID" value="KLJ08052.1"/>
    <property type="molecule type" value="Genomic_DNA"/>
</dbReference>